<evidence type="ECO:0000313" key="3">
    <source>
        <dbReference type="Proteomes" id="UP000069912"/>
    </source>
</evidence>
<proteinExistence type="predicted"/>
<dbReference type="SUPFAM" id="SSF55729">
    <property type="entry name" value="Acyl-CoA N-acyltransferases (Nat)"/>
    <property type="match status" value="1"/>
</dbReference>
<dbReference type="RefSeq" id="WP_067971922.1">
    <property type="nucleotide sequence ID" value="NZ_CAJHKM010000007.1"/>
</dbReference>
<dbReference type="EMBL" id="CP014160">
    <property type="protein sequence ID" value="AMB93452.1"/>
    <property type="molecule type" value="Genomic_DNA"/>
</dbReference>
<reference evidence="1 3" key="1">
    <citation type="journal article" date="2016" name="Genome Announc.">
        <title>Complete Genome Sequences of Aerococcus christensenii CCUG 28831T, Aerococcus sanguinicola CCUG 43001T, Aerococcus urinae CCUG 36881T, Aerococcus urinaeequi CCUG 28094T, Aerococcus urinaehominis CCUG 42038 BT, and Aerococcus viridans CCUG 4311T.</title>
        <authorList>
            <person name="Carkaci D."/>
            <person name="Dargis R."/>
            <person name="Nielsen X.C."/>
            <person name="Skovgaard O."/>
            <person name="Fuursted K."/>
            <person name="Christensen J.J."/>
        </authorList>
    </citation>
    <scope>NUCLEOTIDE SEQUENCE [LARGE SCALE GENOMIC DNA]</scope>
    <source>
        <strain evidence="1 3">CCUG43001</strain>
    </source>
</reference>
<keyword evidence="3" id="KW-1185">Reference proteome</keyword>
<dbReference type="AlphaFoldDB" id="A0A0X8F9W2"/>
<dbReference type="Proteomes" id="UP000069912">
    <property type="component" value="Chromosome"/>
</dbReference>
<gene>
    <name evidence="1" type="ORF">AWM72_01185</name>
    <name evidence="2" type="ORF">CYJ28_09745</name>
</gene>
<name>A0A0X8F9W2_9LACT</name>
<evidence type="ECO:0000313" key="1">
    <source>
        <dbReference type="EMBL" id="AMB93452.1"/>
    </source>
</evidence>
<evidence type="ECO:0000313" key="2">
    <source>
        <dbReference type="EMBL" id="PKZ20491.1"/>
    </source>
</evidence>
<protein>
    <recommendedName>
        <fullName evidence="5">N-acetyltransferase</fullName>
    </recommendedName>
</protein>
<dbReference type="OrthoDB" id="2189687at2"/>
<dbReference type="Proteomes" id="UP000234239">
    <property type="component" value="Unassembled WGS sequence"/>
</dbReference>
<evidence type="ECO:0008006" key="5">
    <source>
        <dbReference type="Google" id="ProtNLM"/>
    </source>
</evidence>
<dbReference type="EMBL" id="PKGY01000008">
    <property type="protein sequence ID" value="PKZ20491.1"/>
    <property type="molecule type" value="Genomic_DNA"/>
</dbReference>
<dbReference type="GeneID" id="92902685"/>
<reference evidence="3" key="2">
    <citation type="submission" date="2016-01" db="EMBL/GenBank/DDBJ databases">
        <title>Six Aerococcus type strain genome sequencing and assembly using PacBio and Illumina Hiseq.</title>
        <authorList>
            <person name="Carkaci D."/>
            <person name="Dargis R."/>
            <person name="Nielsen X.C."/>
            <person name="Skovgaard O."/>
            <person name="Fuursted K."/>
            <person name="Christensen J.J."/>
        </authorList>
    </citation>
    <scope>NUCLEOTIDE SEQUENCE [LARGE SCALE GENOMIC DNA]</scope>
    <source>
        <strain evidence="3">CCUG43001</strain>
    </source>
</reference>
<dbReference type="KEGG" id="asan:AWM72_01185"/>
<accession>A0A0X8F9W2</accession>
<dbReference type="InterPro" id="IPR016181">
    <property type="entry name" value="Acyl_CoA_acyltransferase"/>
</dbReference>
<organism evidence="1 3">
    <name type="scientific">Aerococcus sanguinicola</name>
    <dbReference type="NCBI Taxonomy" id="119206"/>
    <lineage>
        <taxon>Bacteria</taxon>
        <taxon>Bacillati</taxon>
        <taxon>Bacillota</taxon>
        <taxon>Bacilli</taxon>
        <taxon>Lactobacillales</taxon>
        <taxon>Aerococcaceae</taxon>
        <taxon>Aerococcus</taxon>
    </lineage>
</organism>
<reference evidence="2 4" key="3">
    <citation type="submission" date="2017-12" db="EMBL/GenBank/DDBJ databases">
        <title>Phylogenetic diversity of female urinary microbiome.</title>
        <authorList>
            <person name="Thomas-White K."/>
            <person name="Wolfe A.J."/>
        </authorList>
    </citation>
    <scope>NUCLEOTIDE SEQUENCE [LARGE SCALE GENOMIC DNA]</scope>
    <source>
        <strain evidence="2 4">UMB0139</strain>
    </source>
</reference>
<evidence type="ECO:0000313" key="4">
    <source>
        <dbReference type="Proteomes" id="UP000234239"/>
    </source>
</evidence>
<sequence>MLTPYIPKYKKVAMGLLSYIPRFKDYEEMSNEIAKIESGYRSLYLYRDQASDNYHALIAFDEDLDSQSIILRYVAVTPSFRGEGLVSQMITELSELFPQRNFSASIEMSDFFKKWNLEMRQAKGKHSAEEVSDL</sequence>